<evidence type="ECO:0000256" key="2">
    <source>
        <dbReference type="ARBA" id="ARBA00022475"/>
    </source>
</evidence>
<dbReference type="OrthoDB" id="9777873at2"/>
<organism evidence="7 8">
    <name type="scientific">Bordetella ansorpii</name>
    <dbReference type="NCBI Taxonomy" id="288768"/>
    <lineage>
        <taxon>Bacteria</taxon>
        <taxon>Pseudomonadati</taxon>
        <taxon>Pseudomonadota</taxon>
        <taxon>Betaproteobacteria</taxon>
        <taxon>Burkholderiales</taxon>
        <taxon>Alcaligenaceae</taxon>
        <taxon>Bordetella</taxon>
    </lineage>
</organism>
<evidence type="ECO:0000256" key="4">
    <source>
        <dbReference type="ARBA" id="ARBA00022679"/>
    </source>
</evidence>
<evidence type="ECO:0000259" key="6">
    <source>
        <dbReference type="Pfam" id="PF00535"/>
    </source>
</evidence>
<reference evidence="7 8" key="1">
    <citation type="submission" date="2016-03" db="EMBL/GenBank/DDBJ databases">
        <authorList>
            <consortium name="Pathogen Informatics"/>
        </authorList>
    </citation>
    <scope>NUCLEOTIDE SEQUENCE [LARGE SCALE GENOMIC DNA]</scope>
    <source>
        <strain evidence="7 8">NCTC13364</strain>
    </source>
</reference>
<keyword evidence="2" id="KW-1003">Cell membrane</keyword>
<sequence>MIGICIPAHDEEDYIDRCLASVVGASRHEGLNGEPVEIVVVLDACGDGTAERASAWGVTLLPVHHRNVGVARAVGATHLIEAGARWLAFTDADTRVSESWLTDQLALRAEVVCGTVGVTDWDSHGIHAETARAGFLAAYQDREGHRHVHGANLGIDVQAYLRIGGFEALACSEDQALVDRFERAGAVIAWSARPRVTTSARAYSRVTGGFATTLRQAWCSDAAGADRPSGEAVRMPA</sequence>
<name>A0A157NL97_9BORD</name>
<dbReference type="SUPFAM" id="SSF53448">
    <property type="entry name" value="Nucleotide-diphospho-sugar transferases"/>
    <property type="match status" value="1"/>
</dbReference>
<evidence type="ECO:0000313" key="8">
    <source>
        <dbReference type="Proteomes" id="UP000077037"/>
    </source>
</evidence>
<evidence type="ECO:0000256" key="5">
    <source>
        <dbReference type="ARBA" id="ARBA00023136"/>
    </source>
</evidence>
<feature type="domain" description="Glycosyltransferase 2-like" evidence="6">
    <location>
        <begin position="4"/>
        <end position="158"/>
    </location>
</feature>
<protein>
    <submittedName>
        <fullName evidence="7">Transferase 2, rSAM/selenodomain-associated</fullName>
    </submittedName>
</protein>
<dbReference type="Proteomes" id="UP000077037">
    <property type="component" value="Unassembled WGS sequence"/>
</dbReference>
<evidence type="ECO:0000256" key="3">
    <source>
        <dbReference type="ARBA" id="ARBA00022676"/>
    </source>
</evidence>
<accession>A0A157NL97</accession>
<dbReference type="Gene3D" id="3.90.550.10">
    <property type="entry name" value="Spore Coat Polysaccharide Biosynthesis Protein SpsA, Chain A"/>
    <property type="match status" value="1"/>
</dbReference>
<dbReference type="PANTHER" id="PTHR43646">
    <property type="entry name" value="GLYCOSYLTRANSFERASE"/>
    <property type="match status" value="1"/>
</dbReference>
<evidence type="ECO:0000256" key="1">
    <source>
        <dbReference type="ARBA" id="ARBA00004236"/>
    </source>
</evidence>
<dbReference type="Pfam" id="PF00535">
    <property type="entry name" value="Glycos_transf_2"/>
    <property type="match status" value="1"/>
</dbReference>
<evidence type="ECO:0000313" key="7">
    <source>
        <dbReference type="EMBL" id="SAI21968.1"/>
    </source>
</evidence>
<keyword evidence="5" id="KW-0472">Membrane</keyword>
<keyword evidence="4 7" id="KW-0808">Transferase</keyword>
<dbReference type="CDD" id="cd00761">
    <property type="entry name" value="Glyco_tranf_GTA_type"/>
    <property type="match status" value="1"/>
</dbReference>
<dbReference type="GO" id="GO:0005886">
    <property type="term" value="C:plasma membrane"/>
    <property type="evidence" value="ECO:0007669"/>
    <property type="project" value="UniProtKB-SubCell"/>
</dbReference>
<dbReference type="RefSeq" id="WP_066410626.1">
    <property type="nucleotide sequence ID" value="NZ_FKBS01000014.1"/>
</dbReference>
<comment type="subcellular location">
    <subcellularLocation>
        <location evidence="1">Cell membrane</location>
    </subcellularLocation>
</comment>
<dbReference type="GO" id="GO:0016757">
    <property type="term" value="F:glycosyltransferase activity"/>
    <property type="evidence" value="ECO:0007669"/>
    <property type="project" value="UniProtKB-KW"/>
</dbReference>
<dbReference type="EMBL" id="FKBS01000014">
    <property type="protein sequence ID" value="SAI21968.1"/>
    <property type="molecule type" value="Genomic_DNA"/>
</dbReference>
<dbReference type="PANTHER" id="PTHR43646:SF2">
    <property type="entry name" value="GLYCOSYLTRANSFERASE 2-LIKE DOMAIN-CONTAINING PROTEIN"/>
    <property type="match status" value="1"/>
</dbReference>
<gene>
    <name evidence="7" type="ORF">SAMEA1982600_01757</name>
</gene>
<dbReference type="InterPro" id="IPR001173">
    <property type="entry name" value="Glyco_trans_2-like"/>
</dbReference>
<dbReference type="AlphaFoldDB" id="A0A157NL97"/>
<proteinExistence type="predicted"/>
<dbReference type="InterPro" id="IPR029044">
    <property type="entry name" value="Nucleotide-diphossugar_trans"/>
</dbReference>
<keyword evidence="3" id="KW-0328">Glycosyltransferase</keyword>